<dbReference type="Proteomes" id="UP001177023">
    <property type="component" value="Unassembled WGS sequence"/>
</dbReference>
<organism evidence="2 3">
    <name type="scientific">Mesorhabditis spiculigera</name>
    <dbReference type="NCBI Taxonomy" id="96644"/>
    <lineage>
        <taxon>Eukaryota</taxon>
        <taxon>Metazoa</taxon>
        <taxon>Ecdysozoa</taxon>
        <taxon>Nematoda</taxon>
        <taxon>Chromadorea</taxon>
        <taxon>Rhabditida</taxon>
        <taxon>Rhabditina</taxon>
        <taxon>Rhabditomorpha</taxon>
        <taxon>Rhabditoidea</taxon>
        <taxon>Rhabditidae</taxon>
        <taxon>Mesorhabditinae</taxon>
        <taxon>Mesorhabditis</taxon>
    </lineage>
</organism>
<reference evidence="2" key="1">
    <citation type="submission" date="2023-06" db="EMBL/GenBank/DDBJ databases">
        <authorList>
            <person name="Delattre M."/>
        </authorList>
    </citation>
    <scope>NUCLEOTIDE SEQUENCE</scope>
    <source>
        <strain evidence="2">AF72</strain>
    </source>
</reference>
<comment type="caution">
    <text evidence="2">The sequence shown here is derived from an EMBL/GenBank/DDBJ whole genome shotgun (WGS) entry which is preliminary data.</text>
</comment>
<accession>A0AA36CZI2</accession>
<name>A0AA36CZI2_9BILA</name>
<dbReference type="EMBL" id="CATQJA010002648">
    <property type="protein sequence ID" value="CAJ0577207.1"/>
    <property type="molecule type" value="Genomic_DNA"/>
</dbReference>
<evidence type="ECO:0000313" key="3">
    <source>
        <dbReference type="Proteomes" id="UP001177023"/>
    </source>
</evidence>
<feature type="chain" id="PRO_5041396454" evidence="1">
    <location>
        <begin position="21"/>
        <end position="103"/>
    </location>
</feature>
<sequence>MQLALISIFLCFLTISIQLAVPPCLPERYNYRSYYPCLDQDSAERAAEVDDFTTSLSGAPSRFARTGYYDRLFKAGNTWSGDLYSIPTYGFNPNYKKDGPYRV</sequence>
<keyword evidence="1" id="KW-0732">Signal</keyword>
<dbReference type="AlphaFoldDB" id="A0AA36CZI2"/>
<proteinExistence type="predicted"/>
<protein>
    <submittedName>
        <fullName evidence="2">Uncharacterized protein</fullName>
    </submittedName>
</protein>
<evidence type="ECO:0000313" key="2">
    <source>
        <dbReference type="EMBL" id="CAJ0577207.1"/>
    </source>
</evidence>
<keyword evidence="3" id="KW-1185">Reference proteome</keyword>
<feature type="signal peptide" evidence="1">
    <location>
        <begin position="1"/>
        <end position="20"/>
    </location>
</feature>
<evidence type="ECO:0000256" key="1">
    <source>
        <dbReference type="SAM" id="SignalP"/>
    </source>
</evidence>
<gene>
    <name evidence="2" type="ORF">MSPICULIGERA_LOCUS15485</name>
</gene>
<feature type="non-terminal residue" evidence="2">
    <location>
        <position position="103"/>
    </location>
</feature>